<feature type="region of interest" description="Disordered" evidence="1">
    <location>
        <begin position="36"/>
        <end position="112"/>
    </location>
</feature>
<name>A0A9N7TID0_PLEPL</name>
<proteinExistence type="predicted"/>
<dbReference type="Proteomes" id="UP001153269">
    <property type="component" value="Unassembled WGS sequence"/>
</dbReference>
<gene>
    <name evidence="3" type="ORF">PLEPLA_LOCUS1076</name>
</gene>
<reference evidence="3" key="1">
    <citation type="submission" date="2020-03" db="EMBL/GenBank/DDBJ databases">
        <authorList>
            <person name="Weist P."/>
        </authorList>
    </citation>
    <scope>NUCLEOTIDE SEQUENCE</scope>
</reference>
<organism evidence="3 4">
    <name type="scientific">Pleuronectes platessa</name>
    <name type="common">European plaice</name>
    <dbReference type="NCBI Taxonomy" id="8262"/>
    <lineage>
        <taxon>Eukaryota</taxon>
        <taxon>Metazoa</taxon>
        <taxon>Chordata</taxon>
        <taxon>Craniata</taxon>
        <taxon>Vertebrata</taxon>
        <taxon>Euteleostomi</taxon>
        <taxon>Actinopterygii</taxon>
        <taxon>Neopterygii</taxon>
        <taxon>Teleostei</taxon>
        <taxon>Neoteleostei</taxon>
        <taxon>Acanthomorphata</taxon>
        <taxon>Carangaria</taxon>
        <taxon>Pleuronectiformes</taxon>
        <taxon>Pleuronectoidei</taxon>
        <taxon>Pleuronectidae</taxon>
        <taxon>Pleuronectes</taxon>
    </lineage>
</organism>
<evidence type="ECO:0000313" key="3">
    <source>
        <dbReference type="EMBL" id="CAB1413376.1"/>
    </source>
</evidence>
<evidence type="ECO:0000313" key="4">
    <source>
        <dbReference type="Proteomes" id="UP001153269"/>
    </source>
</evidence>
<accession>A0A9N7TID0</accession>
<protein>
    <submittedName>
        <fullName evidence="3">Uncharacterized protein</fullName>
    </submittedName>
</protein>
<feature type="chain" id="PRO_5040198473" evidence="2">
    <location>
        <begin position="31"/>
        <end position="143"/>
    </location>
</feature>
<dbReference type="AlphaFoldDB" id="A0A9N7TID0"/>
<keyword evidence="4" id="KW-1185">Reference proteome</keyword>
<comment type="caution">
    <text evidence="3">The sequence shown here is derived from an EMBL/GenBank/DDBJ whole genome shotgun (WGS) entry which is preliminary data.</text>
</comment>
<dbReference type="EMBL" id="CADEAL010000052">
    <property type="protein sequence ID" value="CAB1413376.1"/>
    <property type="molecule type" value="Genomic_DNA"/>
</dbReference>
<evidence type="ECO:0000256" key="1">
    <source>
        <dbReference type="SAM" id="MobiDB-lite"/>
    </source>
</evidence>
<keyword evidence="2" id="KW-0732">Signal</keyword>
<evidence type="ECO:0000256" key="2">
    <source>
        <dbReference type="SAM" id="SignalP"/>
    </source>
</evidence>
<sequence length="143" mass="15702">MNGGRKRMMRFSVIFSLLTTHHILLPQVRSTVRWKPGVRSGDTEPQSVPAARVRGEEPGDGSGLDTEEVDLSGSSDVCACRRETDEPSTEARNQEASGRELVRLQPGGQGRGRLSRELNAIAVESGPRRVRRDILVSMSDTEC</sequence>
<feature type="signal peptide" evidence="2">
    <location>
        <begin position="1"/>
        <end position="30"/>
    </location>
</feature>